<dbReference type="InterPro" id="IPR011009">
    <property type="entry name" value="Kinase-like_dom_sf"/>
</dbReference>
<comment type="caution">
    <text evidence="4">The sequence shown here is derived from an EMBL/GenBank/DDBJ whole genome shotgun (WGS) entry which is preliminary data.</text>
</comment>
<feature type="domain" description="Aminoglycoside phosphotransferase" evidence="2">
    <location>
        <begin position="28"/>
        <end position="262"/>
    </location>
</feature>
<dbReference type="Gene3D" id="3.30.200.20">
    <property type="entry name" value="Phosphorylase Kinase, domain 1"/>
    <property type="match status" value="1"/>
</dbReference>
<evidence type="ECO:0000259" key="3">
    <source>
        <dbReference type="Pfam" id="PF19802"/>
    </source>
</evidence>
<dbReference type="RefSeq" id="WP_184478862.1">
    <property type="nucleotide sequence ID" value="NZ_JACHIV010000001.1"/>
</dbReference>
<gene>
    <name evidence="4" type="ORF">BJ969_002224</name>
</gene>
<dbReference type="Proteomes" id="UP000580474">
    <property type="component" value="Unassembled WGS sequence"/>
</dbReference>
<reference evidence="4 5" key="1">
    <citation type="submission" date="2020-08" db="EMBL/GenBank/DDBJ databases">
        <title>Sequencing the genomes of 1000 actinobacteria strains.</title>
        <authorList>
            <person name="Klenk H.-P."/>
        </authorList>
    </citation>
    <scope>NUCLEOTIDE SEQUENCE [LARGE SCALE GENOMIC DNA]</scope>
    <source>
        <strain evidence="4 5">DSM 45582</strain>
    </source>
</reference>
<keyword evidence="5" id="KW-1185">Reference proteome</keyword>
<dbReference type="GO" id="GO:0016301">
    <property type="term" value="F:kinase activity"/>
    <property type="evidence" value="ECO:0007669"/>
    <property type="project" value="UniProtKB-KW"/>
</dbReference>
<dbReference type="Gene3D" id="3.90.1200.10">
    <property type="match status" value="1"/>
</dbReference>
<dbReference type="InterPro" id="IPR041726">
    <property type="entry name" value="ACAD10_11_N"/>
</dbReference>
<dbReference type="InterPro" id="IPR051678">
    <property type="entry name" value="AGP_Transferase"/>
</dbReference>
<dbReference type="PANTHER" id="PTHR21310:SF57">
    <property type="entry name" value="BLR2944 PROTEIN"/>
    <property type="match status" value="1"/>
</dbReference>
<evidence type="ECO:0000313" key="4">
    <source>
        <dbReference type="EMBL" id="MBB5069136.1"/>
    </source>
</evidence>
<keyword evidence="4" id="KW-0808">Transferase</keyword>
<evidence type="ECO:0000256" key="1">
    <source>
        <dbReference type="SAM" id="MobiDB-lite"/>
    </source>
</evidence>
<proteinExistence type="predicted"/>
<evidence type="ECO:0000259" key="2">
    <source>
        <dbReference type="Pfam" id="PF01636"/>
    </source>
</evidence>
<dbReference type="Pfam" id="PF19802">
    <property type="entry name" value="DUF6285"/>
    <property type="match status" value="1"/>
</dbReference>
<keyword evidence="4" id="KW-0418">Kinase</keyword>
<organism evidence="4 5">
    <name type="scientific">Saccharopolyspora gloriosae</name>
    <dbReference type="NCBI Taxonomy" id="455344"/>
    <lineage>
        <taxon>Bacteria</taxon>
        <taxon>Bacillati</taxon>
        <taxon>Actinomycetota</taxon>
        <taxon>Actinomycetes</taxon>
        <taxon>Pseudonocardiales</taxon>
        <taxon>Pseudonocardiaceae</taxon>
        <taxon>Saccharopolyspora</taxon>
    </lineage>
</organism>
<dbReference type="AlphaFoldDB" id="A0A840NA86"/>
<evidence type="ECO:0000313" key="5">
    <source>
        <dbReference type="Proteomes" id="UP000580474"/>
    </source>
</evidence>
<dbReference type="EMBL" id="JACHIV010000001">
    <property type="protein sequence ID" value="MBB5069136.1"/>
    <property type="molecule type" value="Genomic_DNA"/>
</dbReference>
<dbReference type="PANTHER" id="PTHR21310">
    <property type="entry name" value="AMINOGLYCOSIDE PHOSPHOTRANSFERASE-RELATED-RELATED"/>
    <property type="match status" value="1"/>
</dbReference>
<name>A0A840NA86_9PSEU</name>
<dbReference type="InterPro" id="IPR002575">
    <property type="entry name" value="Aminoglycoside_PTrfase"/>
</dbReference>
<dbReference type="CDD" id="cd05154">
    <property type="entry name" value="ACAD10_11_N-like"/>
    <property type="match status" value="1"/>
</dbReference>
<dbReference type="InterPro" id="IPR046252">
    <property type="entry name" value="DUF6285"/>
</dbReference>
<feature type="domain" description="DUF6285" evidence="3">
    <location>
        <begin position="361"/>
        <end position="442"/>
    </location>
</feature>
<accession>A0A840NA86</accession>
<sequence length="446" mass="48266">MSEELRARLAARLAGLRGEPVEVSAPQRLTGGASRETWTFRATTATDARRLVLRRDPPGYDRPESMGVEASVIAAAARCAVPVPALLDHDADPAVLGAPYLISEHVDGETIPRRLLREPEFDEVRPTLAAELGRVLARIHRIPVGDVPGLAHPDPLAALEADHARHDEPLPALELGLRWLRENRPPPAGDVVVHGDFRNGNLIVGPDGLRAVLDWELVHRGDPLEDLGWLCVKAWRFAAAPPVGGFGRRADLFAGYAEVAGWAPDPAAVHWWEVYGTAKWAVGCRDMARRHLTGADRSVELAAIGRRVCEQEHDLLLALGIPPSSEDPSEPDAPAPDLHGRPTAAELVEAVAEFLRADARPALEGRTRFHALVAENVLGAVERELRLGPGQRRRRADRLAALGHRDEAELAAAIRAGADGDDVLAAVREGVTDRLLVANPRYLGNP</sequence>
<feature type="region of interest" description="Disordered" evidence="1">
    <location>
        <begin position="320"/>
        <end position="340"/>
    </location>
</feature>
<protein>
    <submittedName>
        <fullName evidence="4">Aminoglycoside phosphotransferase (APT) family kinase protein</fullName>
    </submittedName>
</protein>
<dbReference type="Pfam" id="PF01636">
    <property type="entry name" value="APH"/>
    <property type="match status" value="1"/>
</dbReference>
<dbReference type="SUPFAM" id="SSF56112">
    <property type="entry name" value="Protein kinase-like (PK-like)"/>
    <property type="match status" value="1"/>
</dbReference>